<dbReference type="Proteomes" id="UP000606498">
    <property type="component" value="Unassembled WGS sequence"/>
</dbReference>
<accession>A0ABQ1T1F4</accession>
<organism evidence="1 2">
    <name type="scientific">Shewanella carassii</name>
    <dbReference type="NCBI Taxonomy" id="1987584"/>
    <lineage>
        <taxon>Bacteria</taxon>
        <taxon>Pseudomonadati</taxon>
        <taxon>Pseudomonadota</taxon>
        <taxon>Gammaproteobacteria</taxon>
        <taxon>Alteromonadales</taxon>
        <taxon>Shewanellaceae</taxon>
        <taxon>Shewanella</taxon>
    </lineage>
</organism>
<protein>
    <submittedName>
        <fullName evidence="1">Uncharacterized protein</fullName>
    </submittedName>
</protein>
<comment type="caution">
    <text evidence="1">The sequence shown here is derived from an EMBL/GenBank/DDBJ whole genome shotgun (WGS) entry which is preliminary data.</text>
</comment>
<reference evidence="2" key="1">
    <citation type="journal article" date="2019" name="Int. J. Syst. Evol. Microbiol.">
        <title>The Global Catalogue of Microorganisms (GCM) 10K type strain sequencing project: providing services to taxonomists for standard genome sequencing and annotation.</title>
        <authorList>
            <consortium name="The Broad Institute Genomics Platform"/>
            <consortium name="The Broad Institute Genome Sequencing Center for Infectious Disease"/>
            <person name="Wu L."/>
            <person name="Ma J."/>
        </authorList>
    </citation>
    <scope>NUCLEOTIDE SEQUENCE [LARGE SCALE GENOMIC DNA]</scope>
    <source>
        <strain evidence="2">CGMCC 1.16033</strain>
    </source>
</reference>
<proteinExistence type="predicted"/>
<gene>
    <name evidence="1" type="ORF">GCM10011520_14010</name>
</gene>
<sequence>MLVFFAIKADLTAKGDSLHSGQWQVGLTAMAQPKWVREHSAEWKLCGRGTEKPELELDAREIYPAGVSTKNGAV</sequence>
<dbReference type="EMBL" id="BMKO01000003">
    <property type="protein sequence ID" value="GGE74623.1"/>
    <property type="molecule type" value="Genomic_DNA"/>
</dbReference>
<evidence type="ECO:0000313" key="1">
    <source>
        <dbReference type="EMBL" id="GGE74623.1"/>
    </source>
</evidence>
<evidence type="ECO:0000313" key="2">
    <source>
        <dbReference type="Proteomes" id="UP000606498"/>
    </source>
</evidence>
<name>A0ABQ1T1F4_9GAMM</name>
<keyword evidence="2" id="KW-1185">Reference proteome</keyword>